<evidence type="ECO:0000313" key="2">
    <source>
        <dbReference type="EMBL" id="MFC5927613.1"/>
    </source>
</evidence>
<accession>A0ABW1HFQ9</accession>
<dbReference type="EMBL" id="JBHSQS010000035">
    <property type="protein sequence ID" value="MFC5927613.1"/>
    <property type="molecule type" value="Genomic_DNA"/>
</dbReference>
<dbReference type="InterPro" id="IPR043917">
    <property type="entry name" value="DUF5753"/>
</dbReference>
<dbReference type="CDD" id="cd00093">
    <property type="entry name" value="HTH_XRE"/>
    <property type="match status" value="1"/>
</dbReference>
<sequence>MAEAGETVESLAEKVCVDPKTAARWLAAGRIPHPRTRIAVADILGRDAADLWPEPFRRRDLPWFRPWAELEQDATSLRYYQPLAVPGLLQIEGYAHAMLRVGGVLAPADVEQVVASRLSRQAVLVRDDPPQVVVVIDEVVLRRLVGGRAIMCEQLRHLGELATWPHIQIRVIPAAGPWHTGLSGSFVLARLPDAGEVAYLDNQLRGQIVTDQADVASLGRRWESVAGEALPCRRSVELIQEAAETWR</sequence>
<reference evidence="3" key="1">
    <citation type="journal article" date="2019" name="Int. J. Syst. Evol. Microbiol.">
        <title>The Global Catalogue of Microorganisms (GCM) 10K type strain sequencing project: providing services to taxonomists for standard genome sequencing and annotation.</title>
        <authorList>
            <consortium name="The Broad Institute Genomics Platform"/>
            <consortium name="The Broad Institute Genome Sequencing Center for Infectious Disease"/>
            <person name="Wu L."/>
            <person name="Ma J."/>
        </authorList>
    </citation>
    <scope>NUCLEOTIDE SEQUENCE [LARGE SCALE GENOMIC DNA]</scope>
    <source>
        <strain evidence="3">CGMCC 4.7144</strain>
    </source>
</reference>
<organism evidence="2 3">
    <name type="scientific">Micromonospora vulcania</name>
    <dbReference type="NCBI Taxonomy" id="1441873"/>
    <lineage>
        <taxon>Bacteria</taxon>
        <taxon>Bacillati</taxon>
        <taxon>Actinomycetota</taxon>
        <taxon>Actinomycetes</taxon>
        <taxon>Micromonosporales</taxon>
        <taxon>Micromonosporaceae</taxon>
        <taxon>Micromonospora</taxon>
    </lineage>
</organism>
<keyword evidence="3" id="KW-1185">Reference proteome</keyword>
<evidence type="ECO:0000259" key="1">
    <source>
        <dbReference type="PROSITE" id="PS50943"/>
    </source>
</evidence>
<dbReference type="Proteomes" id="UP001596226">
    <property type="component" value="Unassembled WGS sequence"/>
</dbReference>
<name>A0ABW1HFQ9_9ACTN</name>
<proteinExistence type="predicted"/>
<gene>
    <name evidence="2" type="ORF">ACFQGL_30155</name>
</gene>
<dbReference type="Pfam" id="PF19054">
    <property type="entry name" value="DUF5753"/>
    <property type="match status" value="1"/>
</dbReference>
<evidence type="ECO:0000313" key="3">
    <source>
        <dbReference type="Proteomes" id="UP001596226"/>
    </source>
</evidence>
<dbReference type="RefSeq" id="WP_377516045.1">
    <property type="nucleotide sequence ID" value="NZ_JBHSQS010000035.1"/>
</dbReference>
<protein>
    <submittedName>
        <fullName evidence="2">Helix-turn-helix domain-containing protein</fullName>
    </submittedName>
</protein>
<dbReference type="PROSITE" id="PS50943">
    <property type="entry name" value="HTH_CROC1"/>
    <property type="match status" value="1"/>
</dbReference>
<dbReference type="InterPro" id="IPR001387">
    <property type="entry name" value="Cro/C1-type_HTH"/>
</dbReference>
<feature type="domain" description="HTH cro/C1-type" evidence="1">
    <location>
        <begin position="7"/>
        <end position="51"/>
    </location>
</feature>
<comment type="caution">
    <text evidence="2">The sequence shown here is derived from an EMBL/GenBank/DDBJ whole genome shotgun (WGS) entry which is preliminary data.</text>
</comment>